<dbReference type="EMBL" id="CP023004">
    <property type="protein sequence ID" value="AWI10294.1"/>
    <property type="molecule type" value="Genomic_DNA"/>
</dbReference>
<dbReference type="AlphaFoldDB" id="A0A2U8E6U1"/>
<dbReference type="KEGG" id="elut:CKA38_14460"/>
<feature type="domain" description="GFO/IDH/MocA-like oxidoreductase" evidence="2">
    <location>
        <begin position="145"/>
        <end position="259"/>
    </location>
</feature>
<keyword evidence="4" id="KW-1185">Reference proteome</keyword>
<dbReference type="PANTHER" id="PTHR43818:SF11">
    <property type="entry name" value="BCDNA.GH03377"/>
    <property type="match status" value="1"/>
</dbReference>
<protein>
    <recommendedName>
        <fullName evidence="2">GFO/IDH/MocA-like oxidoreductase domain-containing protein</fullName>
    </recommendedName>
</protein>
<dbReference type="Pfam" id="PF22725">
    <property type="entry name" value="GFO_IDH_MocA_C3"/>
    <property type="match status" value="1"/>
</dbReference>
<keyword evidence="1" id="KW-0560">Oxidoreductase</keyword>
<organism evidence="3 4">
    <name type="scientific">Ereboglobus luteus</name>
    <dbReference type="NCBI Taxonomy" id="1796921"/>
    <lineage>
        <taxon>Bacteria</taxon>
        <taxon>Pseudomonadati</taxon>
        <taxon>Verrucomicrobiota</taxon>
        <taxon>Opitutia</taxon>
        <taxon>Opitutales</taxon>
        <taxon>Opitutaceae</taxon>
        <taxon>Ereboglobus</taxon>
    </lineage>
</organism>
<dbReference type="SUPFAM" id="SSF51735">
    <property type="entry name" value="NAD(P)-binding Rossmann-fold domains"/>
    <property type="match status" value="1"/>
</dbReference>
<dbReference type="InterPro" id="IPR036291">
    <property type="entry name" value="NAD(P)-bd_dom_sf"/>
</dbReference>
<dbReference type="InterPro" id="IPR055170">
    <property type="entry name" value="GFO_IDH_MocA-like_dom"/>
</dbReference>
<dbReference type="RefSeq" id="WP_108826198.1">
    <property type="nucleotide sequence ID" value="NZ_CP023004.1"/>
</dbReference>
<dbReference type="SUPFAM" id="SSF55347">
    <property type="entry name" value="Glyceraldehyde-3-phosphate dehydrogenase-like, C-terminal domain"/>
    <property type="match status" value="1"/>
</dbReference>
<proteinExistence type="predicted"/>
<dbReference type="InterPro" id="IPR050463">
    <property type="entry name" value="Gfo/Idh/MocA_oxidrdct_glycsds"/>
</dbReference>
<evidence type="ECO:0000259" key="2">
    <source>
        <dbReference type="Pfam" id="PF22725"/>
    </source>
</evidence>
<dbReference type="OrthoDB" id="9815825at2"/>
<dbReference type="Gene3D" id="3.30.360.10">
    <property type="entry name" value="Dihydrodipicolinate Reductase, domain 2"/>
    <property type="match status" value="1"/>
</dbReference>
<dbReference type="PANTHER" id="PTHR43818">
    <property type="entry name" value="BCDNA.GH03377"/>
    <property type="match status" value="1"/>
</dbReference>
<evidence type="ECO:0000313" key="4">
    <source>
        <dbReference type="Proteomes" id="UP000244896"/>
    </source>
</evidence>
<dbReference type="Proteomes" id="UP000244896">
    <property type="component" value="Chromosome"/>
</dbReference>
<dbReference type="GO" id="GO:0016491">
    <property type="term" value="F:oxidoreductase activity"/>
    <property type="evidence" value="ECO:0007669"/>
    <property type="project" value="UniProtKB-KW"/>
</dbReference>
<name>A0A2U8E6U1_9BACT</name>
<accession>A0A2U8E6U1</accession>
<evidence type="ECO:0000313" key="3">
    <source>
        <dbReference type="EMBL" id="AWI10294.1"/>
    </source>
</evidence>
<evidence type="ECO:0000256" key="1">
    <source>
        <dbReference type="ARBA" id="ARBA00023002"/>
    </source>
</evidence>
<reference evidence="3 4" key="1">
    <citation type="journal article" date="2018" name="Syst. Appl. Microbiol.">
        <title>Ereboglobus luteus gen. nov. sp. nov. from cockroach guts, and new insights into the oxygen relationship of the genera Opitutus and Didymococcus (Verrucomicrobia: Opitutaceae).</title>
        <authorList>
            <person name="Tegtmeier D."/>
            <person name="Belitz A."/>
            <person name="Radek R."/>
            <person name="Heimerl T."/>
            <person name="Brune A."/>
        </authorList>
    </citation>
    <scope>NUCLEOTIDE SEQUENCE [LARGE SCALE GENOMIC DNA]</scope>
    <source>
        <strain evidence="3 4">Ho45</strain>
    </source>
</reference>
<sequence>MKPIKIAQLGVSHEHAAGKMRSLRLRPDAFEIVGVVDDRATTRAANYIHWDKEESAYEGLPRLTEDELFAMPGLDAVAVEVPNSELVPAANRCLAHNLPIHMDKPGSDEMAPFARLRRDYEARGLAFQMGYMFRGNPAMRWILDATKRGWLGEIFEVQASMSHNYGNESYEDYIGKFQGGLMFNLGCHLVDFVVSLLGRPSGVFPLIKTAPGDKPGIHNNCVSILDYPNATVTLRACSREVGGLERRRLKICGTKGSVELCPLERFDGQPLQMSLVLLDGNEEREAGAHTLDFGPVRDRYEDQLLEFAQTIRGETKAPASPDILLNGNHDCLVQEVLLAASGYTVGKPQTTPVAQ</sequence>
<dbReference type="Gene3D" id="3.40.50.720">
    <property type="entry name" value="NAD(P)-binding Rossmann-like Domain"/>
    <property type="match status" value="1"/>
</dbReference>
<gene>
    <name evidence="3" type="ORF">CKA38_14460</name>
</gene>